<dbReference type="InterPro" id="IPR001845">
    <property type="entry name" value="HTH_ArsR_DNA-bd_dom"/>
</dbReference>
<evidence type="ECO:0000313" key="6">
    <source>
        <dbReference type="Proteomes" id="UP001597297"/>
    </source>
</evidence>
<dbReference type="EMBL" id="JBHUJC010000018">
    <property type="protein sequence ID" value="MFD2276063.1"/>
    <property type="molecule type" value="Genomic_DNA"/>
</dbReference>
<dbReference type="NCBIfam" id="NF033788">
    <property type="entry name" value="HTH_metalloreg"/>
    <property type="match status" value="1"/>
</dbReference>
<evidence type="ECO:0000256" key="1">
    <source>
        <dbReference type="ARBA" id="ARBA00023015"/>
    </source>
</evidence>
<dbReference type="RefSeq" id="WP_377095680.1">
    <property type="nucleotide sequence ID" value="NZ_JBHSJM010000001.1"/>
</dbReference>
<dbReference type="CDD" id="cd00090">
    <property type="entry name" value="HTH_ARSR"/>
    <property type="match status" value="1"/>
</dbReference>
<evidence type="ECO:0000256" key="3">
    <source>
        <dbReference type="ARBA" id="ARBA00023163"/>
    </source>
</evidence>
<dbReference type="InterPro" id="IPR011991">
    <property type="entry name" value="ArsR-like_HTH"/>
</dbReference>
<accession>A0ABW5E471</accession>
<dbReference type="PANTHER" id="PTHR43132:SF2">
    <property type="entry name" value="ARSENICAL RESISTANCE OPERON REPRESSOR ARSR-RELATED"/>
    <property type="match status" value="1"/>
</dbReference>
<evidence type="ECO:0000313" key="5">
    <source>
        <dbReference type="EMBL" id="MFD2276063.1"/>
    </source>
</evidence>
<reference evidence="6" key="1">
    <citation type="journal article" date="2019" name="Int. J. Syst. Evol. Microbiol.">
        <title>The Global Catalogue of Microorganisms (GCM) 10K type strain sequencing project: providing services to taxonomists for standard genome sequencing and annotation.</title>
        <authorList>
            <consortium name="The Broad Institute Genomics Platform"/>
            <consortium name="The Broad Institute Genome Sequencing Center for Infectious Disease"/>
            <person name="Wu L."/>
            <person name="Ma J."/>
        </authorList>
    </citation>
    <scope>NUCLEOTIDE SEQUENCE [LARGE SCALE GENOMIC DNA]</scope>
    <source>
        <strain evidence="6">JCM 16545</strain>
    </source>
</reference>
<dbReference type="InterPro" id="IPR036390">
    <property type="entry name" value="WH_DNA-bd_sf"/>
</dbReference>
<dbReference type="InterPro" id="IPR036388">
    <property type="entry name" value="WH-like_DNA-bd_sf"/>
</dbReference>
<comment type="caution">
    <text evidence="5">The sequence shown here is derived from an EMBL/GenBank/DDBJ whole genome shotgun (WGS) entry which is preliminary data.</text>
</comment>
<keyword evidence="3" id="KW-0804">Transcription</keyword>
<dbReference type="PANTHER" id="PTHR43132">
    <property type="entry name" value="ARSENICAL RESISTANCE OPERON REPRESSOR ARSR-RELATED"/>
    <property type="match status" value="1"/>
</dbReference>
<protein>
    <submittedName>
        <fullName evidence="5">ArsR/SmtB family transcription factor</fullName>
    </submittedName>
</protein>
<dbReference type="PROSITE" id="PS50987">
    <property type="entry name" value="HTH_ARSR_2"/>
    <property type="match status" value="1"/>
</dbReference>
<dbReference type="SUPFAM" id="SSF46785">
    <property type="entry name" value="Winged helix' DNA-binding domain"/>
    <property type="match status" value="1"/>
</dbReference>
<keyword evidence="2" id="KW-0238">DNA-binding</keyword>
<organism evidence="5 6">
    <name type="scientific">Rubritalea spongiae</name>
    <dbReference type="NCBI Taxonomy" id="430797"/>
    <lineage>
        <taxon>Bacteria</taxon>
        <taxon>Pseudomonadati</taxon>
        <taxon>Verrucomicrobiota</taxon>
        <taxon>Verrucomicrobiia</taxon>
        <taxon>Verrucomicrobiales</taxon>
        <taxon>Rubritaleaceae</taxon>
        <taxon>Rubritalea</taxon>
    </lineage>
</organism>
<sequence>MTSQDAVLKLGALSQESRLEIFRLLVRQGEEGLCAGEIAERMKIQPNTLSFHLKELTSSGLIQSKRQGRSIIYSLEVDGMRDLIQFLTEDCCQGRPELCAPDNNCC</sequence>
<dbReference type="PRINTS" id="PR00778">
    <property type="entry name" value="HTHARSR"/>
</dbReference>
<dbReference type="InterPro" id="IPR051011">
    <property type="entry name" value="Metal_resp_trans_reg"/>
</dbReference>
<keyword evidence="6" id="KW-1185">Reference proteome</keyword>
<gene>
    <name evidence="5" type="ORF">ACFSQZ_06260</name>
</gene>
<dbReference type="SMART" id="SM00418">
    <property type="entry name" value="HTH_ARSR"/>
    <property type="match status" value="1"/>
</dbReference>
<evidence type="ECO:0000259" key="4">
    <source>
        <dbReference type="PROSITE" id="PS50987"/>
    </source>
</evidence>
<dbReference type="Pfam" id="PF12840">
    <property type="entry name" value="HTH_20"/>
    <property type="match status" value="1"/>
</dbReference>
<feature type="domain" description="HTH arsR-type" evidence="4">
    <location>
        <begin position="1"/>
        <end position="95"/>
    </location>
</feature>
<name>A0ABW5E471_9BACT</name>
<proteinExistence type="predicted"/>
<dbReference type="Proteomes" id="UP001597297">
    <property type="component" value="Unassembled WGS sequence"/>
</dbReference>
<keyword evidence="1" id="KW-0805">Transcription regulation</keyword>
<evidence type="ECO:0000256" key="2">
    <source>
        <dbReference type="ARBA" id="ARBA00023125"/>
    </source>
</evidence>
<dbReference type="Gene3D" id="1.10.10.10">
    <property type="entry name" value="Winged helix-like DNA-binding domain superfamily/Winged helix DNA-binding domain"/>
    <property type="match status" value="1"/>
</dbReference>